<proteinExistence type="predicted"/>
<reference evidence="2" key="1">
    <citation type="journal article" date="2019" name="Sci. Rep.">
        <title>Draft genome of Tanacetum cinerariifolium, the natural source of mosquito coil.</title>
        <authorList>
            <person name="Yamashiro T."/>
            <person name="Shiraishi A."/>
            <person name="Satake H."/>
            <person name="Nakayama K."/>
        </authorList>
    </citation>
    <scope>NUCLEOTIDE SEQUENCE</scope>
</reference>
<organism evidence="2">
    <name type="scientific">Tanacetum cinerariifolium</name>
    <name type="common">Dalmatian daisy</name>
    <name type="synonym">Chrysanthemum cinerariifolium</name>
    <dbReference type="NCBI Taxonomy" id="118510"/>
    <lineage>
        <taxon>Eukaryota</taxon>
        <taxon>Viridiplantae</taxon>
        <taxon>Streptophyta</taxon>
        <taxon>Embryophyta</taxon>
        <taxon>Tracheophyta</taxon>
        <taxon>Spermatophyta</taxon>
        <taxon>Magnoliopsida</taxon>
        <taxon>eudicotyledons</taxon>
        <taxon>Gunneridae</taxon>
        <taxon>Pentapetalae</taxon>
        <taxon>asterids</taxon>
        <taxon>campanulids</taxon>
        <taxon>Asterales</taxon>
        <taxon>Asteraceae</taxon>
        <taxon>Asteroideae</taxon>
        <taxon>Anthemideae</taxon>
        <taxon>Anthemidinae</taxon>
        <taxon>Tanacetum</taxon>
    </lineage>
</organism>
<evidence type="ECO:0000313" key="2">
    <source>
        <dbReference type="EMBL" id="GEU89476.1"/>
    </source>
</evidence>
<dbReference type="EMBL" id="BKCJ010009973">
    <property type="protein sequence ID" value="GEU89476.1"/>
    <property type="molecule type" value="Genomic_DNA"/>
</dbReference>
<dbReference type="AlphaFoldDB" id="A0A6L2NTP3"/>
<name>A0A6L2NTP3_TANCI</name>
<gene>
    <name evidence="2" type="ORF">Tci_061454</name>
</gene>
<feature type="region of interest" description="Disordered" evidence="1">
    <location>
        <begin position="1"/>
        <end position="24"/>
    </location>
</feature>
<comment type="caution">
    <text evidence="2">The sequence shown here is derived from an EMBL/GenBank/DDBJ whole genome shotgun (WGS) entry which is preliminary data.</text>
</comment>
<protein>
    <submittedName>
        <fullName evidence="2">Uncharacterized protein</fullName>
    </submittedName>
</protein>
<evidence type="ECO:0000256" key="1">
    <source>
        <dbReference type="SAM" id="MobiDB-lite"/>
    </source>
</evidence>
<accession>A0A6L2NTP3</accession>
<sequence length="199" mass="23083">MREHRPSVYMQSPYMPLPPTSELPKKRVGKTKKNCKNDNLSPLNLGNAFAFDNVGGDDVVIMGVHDTGIYLTYENVDPFKQMNSWIEILIRSRPQNADWTVSKSGTRCVHQENNQFMIQTDPHIIGTLDVPRESERYWENIIYEIVEKQIQEDRGHQLAIMNLGHQFDNVITAKDKLQKAYEECRDIPLGQRALIDFFF</sequence>